<evidence type="ECO:0000256" key="2">
    <source>
        <dbReference type="SAM" id="MobiDB-lite"/>
    </source>
</evidence>
<dbReference type="SUPFAM" id="SSF140459">
    <property type="entry name" value="PE/PPE dimer-like"/>
    <property type="match status" value="1"/>
</dbReference>
<feature type="domain" description="PPE" evidence="3">
    <location>
        <begin position="128"/>
        <end position="284"/>
    </location>
</feature>
<dbReference type="InterPro" id="IPR038332">
    <property type="entry name" value="PPE_sf"/>
</dbReference>
<feature type="region of interest" description="Disordered" evidence="2">
    <location>
        <begin position="425"/>
        <end position="497"/>
    </location>
</feature>
<dbReference type="Gene3D" id="1.20.1260.20">
    <property type="entry name" value="PPE superfamily"/>
    <property type="match status" value="1"/>
</dbReference>
<evidence type="ECO:0000256" key="1">
    <source>
        <dbReference type="ARBA" id="ARBA00010652"/>
    </source>
</evidence>
<evidence type="ECO:0000259" key="3">
    <source>
        <dbReference type="Pfam" id="PF00823"/>
    </source>
</evidence>
<reference evidence="4 5" key="1">
    <citation type="submission" date="2022-06" db="EMBL/GenBank/DDBJ databases">
        <title>Mycolicibacterium sp. CAU 1645 isolated from seawater.</title>
        <authorList>
            <person name="Kim W."/>
        </authorList>
    </citation>
    <scope>NUCLEOTIDE SEQUENCE [LARGE SCALE GENOMIC DNA]</scope>
    <source>
        <strain evidence="4 5">CAU 1645</strain>
    </source>
</reference>
<evidence type="ECO:0000313" key="4">
    <source>
        <dbReference type="EMBL" id="MCP9276830.1"/>
    </source>
</evidence>
<gene>
    <name evidence="4" type="ORF">NM203_32090</name>
</gene>
<dbReference type="EMBL" id="JANDBD010000020">
    <property type="protein sequence ID" value="MCP9276830.1"/>
    <property type="molecule type" value="Genomic_DNA"/>
</dbReference>
<comment type="caution">
    <text evidence="4">The sequence shown here is derived from an EMBL/GenBank/DDBJ whole genome shotgun (WGS) entry which is preliminary data.</text>
</comment>
<evidence type="ECO:0000313" key="5">
    <source>
        <dbReference type="Proteomes" id="UP001651690"/>
    </source>
</evidence>
<keyword evidence="5" id="KW-1185">Reference proteome</keyword>
<sequence>MAAVTRLDSHGLISAGQDLAGTGSHTYSPATASGPGVDETSTAAAAHLNAVSAGLAARLNHGSALRAAGGRAVMATAAALVGLDEDNARSIATLSTSPGSISGLLPTPTIPAPTIPEPPAIAAVPSPLPGEAQSRALYGGPGSSGLHAFADQWTRYAAQLDELSGTLHGAAGGIDASWDRGEQNAGNNVRRHGDWATHMSRQARGLARTARTIAGHFETAKANTPSPQEFQQVRTDLNNAIQRFTASGGLNPVAASDVQTLTAKWQTMQTETAAAAGGYAGNVQTASLDTITGGAGEAPPITHDGDAVPLDATWKPGDPRHKPYISPDGKPPKTGWWEGPKWTEIGPGSGIFVRSDEIPGAIVKDPGELGPPGFYDGSGNAHEYIELMPGSGVWVSDTEFPDAQFRSPGELGPWNGSEYIPGSGIWLPSDDLTREPLAPPPTGPPPTGPPATLPQSAMLPTGGGANPAHFADVRNLAAPPGASTTQAASFGSERLSASSDPYWDWLHDFRDGSEVEVPVDLGGAAAGPGAGPRIPDSLI</sequence>
<dbReference type="InterPro" id="IPR000030">
    <property type="entry name" value="PPE_dom"/>
</dbReference>
<dbReference type="RefSeq" id="WP_255065084.1">
    <property type="nucleotide sequence ID" value="NZ_JANDBD010000020.1"/>
</dbReference>
<feature type="compositionally biased region" description="Pro residues" evidence="2">
    <location>
        <begin position="437"/>
        <end position="452"/>
    </location>
</feature>
<dbReference type="Proteomes" id="UP001651690">
    <property type="component" value="Unassembled WGS sequence"/>
</dbReference>
<comment type="similarity">
    <text evidence="1">Belongs to the mycobacterial PPE family.</text>
</comment>
<dbReference type="Pfam" id="PF00823">
    <property type="entry name" value="PPE"/>
    <property type="match status" value="1"/>
</dbReference>
<feature type="compositionally biased region" description="Polar residues" evidence="2">
    <location>
        <begin position="482"/>
        <end position="497"/>
    </location>
</feature>
<proteinExistence type="inferred from homology"/>
<feature type="region of interest" description="Disordered" evidence="2">
    <location>
        <begin position="520"/>
        <end position="539"/>
    </location>
</feature>
<organism evidence="4 5">
    <name type="scientific">Mycolicibacterium arenosum</name>
    <dbReference type="NCBI Taxonomy" id="2952157"/>
    <lineage>
        <taxon>Bacteria</taxon>
        <taxon>Bacillati</taxon>
        <taxon>Actinomycetota</taxon>
        <taxon>Actinomycetes</taxon>
        <taxon>Mycobacteriales</taxon>
        <taxon>Mycobacteriaceae</taxon>
        <taxon>Mycolicibacterium</taxon>
    </lineage>
</organism>
<protein>
    <submittedName>
        <fullName evidence="4">PPE domain-containing protein</fullName>
    </submittedName>
</protein>
<accession>A0ABT1MD88</accession>
<name>A0ABT1MD88_9MYCO</name>